<dbReference type="InterPro" id="IPR055712">
    <property type="entry name" value="DUF7288"/>
</dbReference>
<evidence type="ECO:0000313" key="2">
    <source>
        <dbReference type="Proteomes" id="UP001139494"/>
    </source>
</evidence>
<gene>
    <name evidence="1" type="ORF">KM295_07555</name>
</gene>
<proteinExistence type="predicted"/>
<keyword evidence="2" id="KW-1185">Reference proteome</keyword>
<comment type="caution">
    <text evidence="1">The sequence shown here is derived from an EMBL/GenBank/DDBJ whole genome shotgun (WGS) entry which is preliminary data.</text>
</comment>
<dbReference type="Pfam" id="PF23959">
    <property type="entry name" value="DUF7288"/>
    <property type="match status" value="1"/>
</dbReference>
<reference evidence="1" key="1">
    <citation type="journal article" date="2023" name="Front. Microbiol.">
        <title>Genomic-based phylogenetic and metabolic analyses of the genus Natronomonas, and description of Natronomonas aquatica sp. nov.</title>
        <authorList>
            <person name="Garcia-Roldan A."/>
            <person name="Duran-Viseras A."/>
            <person name="de la Haba R.R."/>
            <person name="Corral P."/>
            <person name="Sanchez-Porro C."/>
            <person name="Ventosa A."/>
        </authorList>
    </citation>
    <scope>NUCLEOTIDE SEQUENCE</scope>
    <source>
        <strain evidence="1">F2-12</strain>
    </source>
</reference>
<organism evidence="1 2">
    <name type="scientific">Natronomonas aquatica</name>
    <dbReference type="NCBI Taxonomy" id="2841590"/>
    <lineage>
        <taxon>Archaea</taxon>
        <taxon>Methanobacteriati</taxon>
        <taxon>Methanobacteriota</taxon>
        <taxon>Stenosarchaea group</taxon>
        <taxon>Halobacteria</taxon>
        <taxon>Halobacteriales</taxon>
        <taxon>Natronomonadaceae</taxon>
        <taxon>Natronomonas</taxon>
    </lineage>
</organism>
<dbReference type="RefSeq" id="WP_256029359.1">
    <property type="nucleotide sequence ID" value="NZ_JAHLKM010000007.1"/>
</dbReference>
<dbReference type="Proteomes" id="UP001139494">
    <property type="component" value="Unassembled WGS sequence"/>
</dbReference>
<accession>A0A9R1CSX6</accession>
<name>A0A9R1CSX6_9EURY</name>
<evidence type="ECO:0000313" key="1">
    <source>
        <dbReference type="EMBL" id="MCQ4333335.1"/>
    </source>
</evidence>
<sequence length="191" mass="20168">MRGQAHTLEAIVAAALIIGGLIFATQATAVTPLSASTSNQHIENQQRAVAEGLLATAAENGTLADAVLYYDPANGTFEGAPEDEPYAAAPPNPFGAALAETLSSRQIAFNVDVRYATEDGGTDVEPMVRMGEPSDNAVVVSRAVGVYNSSRLTGSDDRRLGELDNAEFYAPNVDNGQLYNVPVVEVTVWRK</sequence>
<protein>
    <submittedName>
        <fullName evidence="1">Uncharacterized protein</fullName>
    </submittedName>
</protein>
<dbReference type="EMBL" id="JAHLKM010000007">
    <property type="protein sequence ID" value="MCQ4333335.1"/>
    <property type="molecule type" value="Genomic_DNA"/>
</dbReference>
<dbReference type="AlphaFoldDB" id="A0A9R1CSX6"/>